<evidence type="ECO:0000256" key="1">
    <source>
        <dbReference type="ARBA" id="ARBA00004429"/>
    </source>
</evidence>
<evidence type="ECO:0000256" key="2">
    <source>
        <dbReference type="ARBA" id="ARBA00022448"/>
    </source>
</evidence>
<comment type="similarity">
    <text evidence="8 9">Belongs to the TRAP transporter small permease family.</text>
</comment>
<dbReference type="PANTHER" id="PTHR35011:SF2">
    <property type="entry name" value="2,3-DIKETO-L-GULONATE TRAP TRANSPORTER SMALL PERMEASE PROTEIN YIAM"/>
    <property type="match status" value="1"/>
</dbReference>
<keyword evidence="5 9" id="KW-0812">Transmembrane</keyword>
<dbReference type="GO" id="GO:0015740">
    <property type="term" value="P:C4-dicarboxylate transport"/>
    <property type="evidence" value="ECO:0007669"/>
    <property type="project" value="TreeGrafter"/>
</dbReference>
<name>A0A849P396_9BURK</name>
<keyword evidence="7 9" id="KW-0472">Membrane</keyword>
<proteinExistence type="inferred from homology"/>
<feature type="domain" description="Tripartite ATP-independent periplasmic transporters DctQ component" evidence="10">
    <location>
        <begin position="32"/>
        <end position="152"/>
    </location>
</feature>
<dbReference type="RefSeq" id="WP_171680821.1">
    <property type="nucleotide sequence ID" value="NZ_JABGBN010000006.1"/>
</dbReference>
<feature type="transmembrane region" description="Helical" evidence="9">
    <location>
        <begin position="12"/>
        <end position="36"/>
    </location>
</feature>
<comment type="function">
    <text evidence="9">Part of the tripartite ATP-independent periplasmic (TRAP) transport system.</text>
</comment>
<evidence type="ECO:0000256" key="7">
    <source>
        <dbReference type="ARBA" id="ARBA00023136"/>
    </source>
</evidence>
<evidence type="ECO:0000256" key="4">
    <source>
        <dbReference type="ARBA" id="ARBA00022519"/>
    </source>
</evidence>
<keyword evidence="3" id="KW-1003">Cell membrane</keyword>
<dbReference type="InterPro" id="IPR007387">
    <property type="entry name" value="TRAP_DctQ"/>
</dbReference>
<evidence type="ECO:0000259" key="10">
    <source>
        <dbReference type="Pfam" id="PF04290"/>
    </source>
</evidence>
<dbReference type="GO" id="GO:0005886">
    <property type="term" value="C:plasma membrane"/>
    <property type="evidence" value="ECO:0007669"/>
    <property type="project" value="UniProtKB-SubCell"/>
</dbReference>
<evidence type="ECO:0000256" key="8">
    <source>
        <dbReference type="ARBA" id="ARBA00038436"/>
    </source>
</evidence>
<feature type="transmembrane region" description="Helical" evidence="9">
    <location>
        <begin position="51"/>
        <end position="69"/>
    </location>
</feature>
<gene>
    <name evidence="11" type="ORF">HKX39_08130</name>
</gene>
<feature type="transmembrane region" description="Helical" evidence="9">
    <location>
        <begin position="90"/>
        <end position="111"/>
    </location>
</feature>
<dbReference type="EMBL" id="JABGBN010000006">
    <property type="protein sequence ID" value="NOL52129.1"/>
    <property type="molecule type" value="Genomic_DNA"/>
</dbReference>
<sequence>MKKLSYFLDQSLFKLISFIAQLLLWSAFFAGIYQVFARFVLQEPAAWTEPWTRSAIIWIVFLGIILAFRRGEMLKVDVINTFLSDAPRRWVRHFANTICALFLGLLAWIGGNMTYRVRFQTIAGLDFPISWIYAAIPIGCTLALIALLIHWFGDNSQIDTNIQE</sequence>
<dbReference type="Pfam" id="PF04290">
    <property type="entry name" value="DctQ"/>
    <property type="match status" value="1"/>
</dbReference>
<evidence type="ECO:0000256" key="3">
    <source>
        <dbReference type="ARBA" id="ARBA00022475"/>
    </source>
</evidence>
<dbReference type="InterPro" id="IPR055348">
    <property type="entry name" value="DctQ"/>
</dbReference>
<evidence type="ECO:0000256" key="5">
    <source>
        <dbReference type="ARBA" id="ARBA00022692"/>
    </source>
</evidence>
<evidence type="ECO:0000256" key="6">
    <source>
        <dbReference type="ARBA" id="ARBA00022989"/>
    </source>
</evidence>
<protein>
    <recommendedName>
        <fullName evidence="9">TRAP transporter small permease protein</fullName>
    </recommendedName>
</protein>
<keyword evidence="2 9" id="KW-0813">Transport</keyword>
<accession>A0A849P396</accession>
<feature type="transmembrane region" description="Helical" evidence="9">
    <location>
        <begin position="131"/>
        <end position="152"/>
    </location>
</feature>
<dbReference type="AlphaFoldDB" id="A0A849P396"/>
<evidence type="ECO:0000313" key="11">
    <source>
        <dbReference type="EMBL" id="NOL52129.1"/>
    </source>
</evidence>
<dbReference type="Proteomes" id="UP000537862">
    <property type="component" value="Unassembled WGS sequence"/>
</dbReference>
<evidence type="ECO:0000256" key="9">
    <source>
        <dbReference type="RuleBase" id="RU369079"/>
    </source>
</evidence>
<comment type="subcellular location">
    <subcellularLocation>
        <location evidence="1 9">Cell inner membrane</location>
        <topology evidence="1 9">Multi-pass membrane protein</topology>
    </subcellularLocation>
</comment>
<organism evidence="11 12">
    <name type="scientific">Pelistega suis</name>
    <dbReference type="NCBI Taxonomy" id="1631957"/>
    <lineage>
        <taxon>Bacteria</taxon>
        <taxon>Pseudomonadati</taxon>
        <taxon>Pseudomonadota</taxon>
        <taxon>Betaproteobacteria</taxon>
        <taxon>Burkholderiales</taxon>
        <taxon>Alcaligenaceae</taxon>
        <taxon>Pelistega</taxon>
    </lineage>
</organism>
<comment type="subunit">
    <text evidence="9">The complex comprises the extracytoplasmic solute receptor protein and the two transmembrane proteins.</text>
</comment>
<keyword evidence="6 9" id="KW-1133">Transmembrane helix</keyword>
<keyword evidence="4 9" id="KW-0997">Cell inner membrane</keyword>
<keyword evidence="12" id="KW-1185">Reference proteome</keyword>
<dbReference type="PANTHER" id="PTHR35011">
    <property type="entry name" value="2,3-DIKETO-L-GULONATE TRAP TRANSPORTER SMALL PERMEASE PROTEIN YIAM"/>
    <property type="match status" value="1"/>
</dbReference>
<dbReference type="GO" id="GO:0022857">
    <property type="term" value="F:transmembrane transporter activity"/>
    <property type="evidence" value="ECO:0007669"/>
    <property type="project" value="UniProtKB-UniRule"/>
</dbReference>
<comment type="caution">
    <text evidence="11">The sequence shown here is derived from an EMBL/GenBank/DDBJ whole genome shotgun (WGS) entry which is preliminary data.</text>
</comment>
<evidence type="ECO:0000313" key="12">
    <source>
        <dbReference type="Proteomes" id="UP000537862"/>
    </source>
</evidence>
<reference evidence="11 12" key="1">
    <citation type="submission" date="2020-05" db="EMBL/GenBank/DDBJ databases">
        <authorList>
            <person name="Niu N."/>
        </authorList>
    </citation>
    <scope>NUCLEOTIDE SEQUENCE [LARGE SCALE GENOMIC DNA]</scope>
    <source>
        <strain evidence="11 12">3340-03</strain>
    </source>
</reference>